<dbReference type="PROSITE" id="PS01224">
    <property type="entry name" value="ARGC"/>
    <property type="match status" value="1"/>
</dbReference>
<dbReference type="PANTHER" id="PTHR32338:SF10">
    <property type="entry name" value="N-ACETYL-GAMMA-GLUTAMYL-PHOSPHATE REDUCTASE, CHLOROPLASTIC-RELATED"/>
    <property type="match status" value="1"/>
</dbReference>
<comment type="caution">
    <text evidence="8">The sequence shown here is derived from an EMBL/GenBank/DDBJ whole genome shotgun (WGS) entry which is preliminary data.</text>
</comment>
<evidence type="ECO:0000313" key="8">
    <source>
        <dbReference type="EMBL" id="PVZ08849.1"/>
    </source>
</evidence>
<gene>
    <name evidence="5" type="primary">argC</name>
    <name evidence="8" type="ORF">C8D89_10711</name>
</gene>
<keyword evidence="3 5" id="KW-0521">NADP</keyword>
<keyword evidence="2 5" id="KW-0028">Amino-acid biosynthesis</keyword>
<evidence type="ECO:0000259" key="7">
    <source>
        <dbReference type="SMART" id="SM00859"/>
    </source>
</evidence>
<keyword evidence="9" id="KW-1185">Reference proteome</keyword>
<dbReference type="GO" id="GO:0003942">
    <property type="term" value="F:N-acetyl-gamma-glutamyl-phosphate reductase activity"/>
    <property type="evidence" value="ECO:0007669"/>
    <property type="project" value="UniProtKB-UniRule"/>
</dbReference>
<dbReference type="InterPro" id="IPR023013">
    <property type="entry name" value="AGPR_AS"/>
</dbReference>
<evidence type="ECO:0000256" key="6">
    <source>
        <dbReference type="PROSITE-ProRule" id="PRU10010"/>
    </source>
</evidence>
<comment type="pathway">
    <text evidence="5">Amino-acid biosynthesis; L-arginine biosynthesis; N(2)-acetyl-L-ornithine from L-glutamate: step 3/4.</text>
</comment>
<dbReference type="GO" id="GO:0051287">
    <property type="term" value="F:NAD binding"/>
    <property type="evidence" value="ECO:0007669"/>
    <property type="project" value="InterPro"/>
</dbReference>
<dbReference type="InterPro" id="IPR036291">
    <property type="entry name" value="NAD(P)-bd_dom_sf"/>
</dbReference>
<dbReference type="EC" id="1.2.1.38" evidence="5"/>
<dbReference type="Pfam" id="PF01118">
    <property type="entry name" value="Semialdhyde_dh"/>
    <property type="match status" value="1"/>
</dbReference>
<dbReference type="SUPFAM" id="SSF51735">
    <property type="entry name" value="NAD(P)-binding Rossmann-fold domains"/>
    <property type="match status" value="1"/>
</dbReference>
<evidence type="ECO:0000256" key="5">
    <source>
        <dbReference type="HAMAP-Rule" id="MF_00150"/>
    </source>
</evidence>
<dbReference type="GO" id="GO:0006526">
    <property type="term" value="P:L-arginine biosynthetic process"/>
    <property type="evidence" value="ECO:0007669"/>
    <property type="project" value="UniProtKB-UniRule"/>
</dbReference>
<feature type="active site" evidence="5 6">
    <location>
        <position position="146"/>
    </location>
</feature>
<evidence type="ECO:0000256" key="3">
    <source>
        <dbReference type="ARBA" id="ARBA00022857"/>
    </source>
</evidence>
<dbReference type="CDD" id="cd23934">
    <property type="entry name" value="AGPR_1_C"/>
    <property type="match status" value="1"/>
</dbReference>
<evidence type="ECO:0000256" key="4">
    <source>
        <dbReference type="ARBA" id="ARBA00023002"/>
    </source>
</evidence>
<protein>
    <recommendedName>
        <fullName evidence="5">N-acetyl-gamma-glutamyl-phosphate reductase</fullName>
        <shortName evidence="5">AGPR</shortName>
        <ecNumber evidence="5">1.2.1.38</ecNumber>
    </recommendedName>
    <alternativeName>
        <fullName evidence="5">N-acetyl-glutamate semialdehyde dehydrogenase</fullName>
        <shortName evidence="5">NAGSA dehydrogenase</shortName>
    </alternativeName>
</protein>
<dbReference type="SUPFAM" id="SSF55347">
    <property type="entry name" value="Glyceraldehyde-3-phosphate dehydrogenase-like, C-terminal domain"/>
    <property type="match status" value="1"/>
</dbReference>
<dbReference type="Gene3D" id="3.40.50.720">
    <property type="entry name" value="NAD(P)-binding Rossmann-like Domain"/>
    <property type="match status" value="1"/>
</dbReference>
<keyword evidence="1 5" id="KW-0055">Arginine biosynthesis</keyword>
<dbReference type="InterPro" id="IPR000534">
    <property type="entry name" value="Semialdehyde_DH_NAD-bd"/>
</dbReference>
<keyword evidence="4 5" id="KW-0560">Oxidoreductase</keyword>
<comment type="function">
    <text evidence="5">Catalyzes the NADPH-dependent reduction of N-acetyl-5-glutamyl phosphate to yield N-acetyl-L-glutamate 5-semialdehyde.</text>
</comment>
<dbReference type="OrthoDB" id="9801289at2"/>
<dbReference type="PANTHER" id="PTHR32338">
    <property type="entry name" value="N-ACETYL-GAMMA-GLUTAMYL-PHOSPHATE REDUCTASE, CHLOROPLASTIC-RELATED-RELATED"/>
    <property type="match status" value="1"/>
</dbReference>
<dbReference type="GO" id="GO:0070401">
    <property type="term" value="F:NADP+ binding"/>
    <property type="evidence" value="ECO:0007669"/>
    <property type="project" value="InterPro"/>
</dbReference>
<dbReference type="NCBIfam" id="TIGR01850">
    <property type="entry name" value="argC"/>
    <property type="match status" value="1"/>
</dbReference>
<dbReference type="SMART" id="SM00859">
    <property type="entry name" value="Semialdhyde_dh"/>
    <property type="match status" value="1"/>
</dbReference>
<dbReference type="Pfam" id="PF22698">
    <property type="entry name" value="Semialdhyde_dhC_1"/>
    <property type="match status" value="1"/>
</dbReference>
<evidence type="ECO:0000313" key="9">
    <source>
        <dbReference type="Proteomes" id="UP000245639"/>
    </source>
</evidence>
<dbReference type="Gene3D" id="3.30.360.10">
    <property type="entry name" value="Dihydrodipicolinate Reductase, domain 2"/>
    <property type="match status" value="1"/>
</dbReference>
<evidence type="ECO:0000256" key="1">
    <source>
        <dbReference type="ARBA" id="ARBA00022571"/>
    </source>
</evidence>
<accession>A0A2U1F9M7</accession>
<dbReference type="EMBL" id="QEKW01000007">
    <property type="protein sequence ID" value="PVZ08849.1"/>
    <property type="molecule type" value="Genomic_DNA"/>
</dbReference>
<dbReference type="InterPro" id="IPR000706">
    <property type="entry name" value="AGPR_type-1"/>
</dbReference>
<dbReference type="RefSeq" id="WP_116708868.1">
    <property type="nucleotide sequence ID" value="NZ_QEKW01000007.1"/>
</dbReference>
<evidence type="ECO:0000256" key="2">
    <source>
        <dbReference type="ARBA" id="ARBA00022605"/>
    </source>
</evidence>
<comment type="similarity">
    <text evidence="5">Belongs to the NAGSA dehydrogenase family. Type 1 subfamily.</text>
</comment>
<dbReference type="UniPathway" id="UPA00068">
    <property type="reaction ID" value="UER00108"/>
</dbReference>
<dbReference type="GO" id="GO:0005737">
    <property type="term" value="C:cytoplasm"/>
    <property type="evidence" value="ECO:0007669"/>
    <property type="project" value="UniProtKB-SubCell"/>
</dbReference>
<comment type="catalytic activity">
    <reaction evidence="5">
        <text>N-acetyl-L-glutamate 5-semialdehyde + phosphate + NADP(+) = N-acetyl-L-glutamyl 5-phosphate + NADPH + H(+)</text>
        <dbReference type="Rhea" id="RHEA:21588"/>
        <dbReference type="ChEBI" id="CHEBI:15378"/>
        <dbReference type="ChEBI" id="CHEBI:29123"/>
        <dbReference type="ChEBI" id="CHEBI:43474"/>
        <dbReference type="ChEBI" id="CHEBI:57783"/>
        <dbReference type="ChEBI" id="CHEBI:57936"/>
        <dbReference type="ChEBI" id="CHEBI:58349"/>
        <dbReference type="EC" id="1.2.1.38"/>
    </reaction>
</comment>
<feature type="domain" description="Semialdehyde dehydrogenase NAD-binding" evidence="7">
    <location>
        <begin position="4"/>
        <end position="136"/>
    </location>
</feature>
<proteinExistence type="inferred from homology"/>
<dbReference type="AlphaFoldDB" id="A0A2U1F9M7"/>
<sequence length="346" mass="35025">MRMRIAVAGASGYVGGEVLRLALGHPEVEIGAVTAGESAGSPLGAHQPHLPALADRTIAETTPEQLAGHDVVFLALPHGRSAELAAQLSEDALVVDCGADHRLTDPAAWQRWYGGEHAGAWPYGLPELPGARDALRGSRRIAVPGCYPTAGTLAAFPAVAAGLVEPEISIVAFSGTSGAGKAAKPHLLGAEVMGSAGAYGVGGGHRHTPEIVQNLAAVSAASTVPVRVSFTPVLAPMPRGILAVASAPLAAHAVTEEQAREVYAKAYDAEPFVHLLPAGTQPQTKSVVGANAVQVQVAVDADAGRLVVTAAIDNLTKGTAGGAFQSVNLALGLDETVGLPTTGMHP</sequence>
<organism evidence="8 9">
    <name type="scientific">Actinomycetospora cinnamomea</name>
    <dbReference type="NCBI Taxonomy" id="663609"/>
    <lineage>
        <taxon>Bacteria</taxon>
        <taxon>Bacillati</taxon>
        <taxon>Actinomycetota</taxon>
        <taxon>Actinomycetes</taxon>
        <taxon>Pseudonocardiales</taxon>
        <taxon>Pseudonocardiaceae</taxon>
        <taxon>Actinomycetospora</taxon>
    </lineage>
</organism>
<name>A0A2U1F9M7_9PSEU</name>
<dbReference type="Proteomes" id="UP000245639">
    <property type="component" value="Unassembled WGS sequence"/>
</dbReference>
<keyword evidence="5" id="KW-0963">Cytoplasm</keyword>
<dbReference type="HAMAP" id="MF_00150">
    <property type="entry name" value="ArgC_type1"/>
    <property type="match status" value="1"/>
</dbReference>
<reference evidence="8 9" key="1">
    <citation type="submission" date="2018-04" db="EMBL/GenBank/DDBJ databases">
        <title>Genomic Encyclopedia of Type Strains, Phase IV (KMG-IV): sequencing the most valuable type-strain genomes for metagenomic binning, comparative biology and taxonomic classification.</title>
        <authorList>
            <person name="Goeker M."/>
        </authorList>
    </citation>
    <scope>NUCLEOTIDE SEQUENCE [LARGE SCALE GENOMIC DNA]</scope>
    <source>
        <strain evidence="8 9">DSM 45771</strain>
    </source>
</reference>
<comment type="subcellular location">
    <subcellularLocation>
        <location evidence="5">Cytoplasm</location>
    </subcellularLocation>
</comment>
<dbReference type="InterPro" id="IPR050085">
    <property type="entry name" value="AGPR"/>
</dbReference>
<dbReference type="CDD" id="cd24148">
    <property type="entry name" value="AGPR_1_actinobacAGPR_like"/>
    <property type="match status" value="1"/>
</dbReference>
<dbReference type="InterPro" id="IPR058924">
    <property type="entry name" value="AGPR_dimerisation_dom"/>
</dbReference>